<dbReference type="Proteomes" id="UP000236569">
    <property type="component" value="Unassembled WGS sequence"/>
</dbReference>
<name>A0A2I9DIR2_9DEIO</name>
<feature type="transmembrane region" description="Helical" evidence="1">
    <location>
        <begin position="200"/>
        <end position="221"/>
    </location>
</feature>
<dbReference type="AlphaFoldDB" id="A0A2I9DIR2"/>
<comment type="caution">
    <text evidence="2">The sequence shown here is derived from an EMBL/GenBank/DDBJ whole genome shotgun (WGS) entry which is preliminary data.</text>
</comment>
<protein>
    <submittedName>
        <fullName evidence="2">Uncharacterized protein</fullName>
    </submittedName>
</protein>
<evidence type="ECO:0000256" key="1">
    <source>
        <dbReference type="SAM" id="Phobius"/>
    </source>
</evidence>
<dbReference type="RefSeq" id="WP_114149443.1">
    <property type="nucleotide sequence ID" value="NZ_BFAG01000002.1"/>
</dbReference>
<dbReference type="EMBL" id="BFAG01000002">
    <property type="protein sequence ID" value="GBF04641.1"/>
    <property type="molecule type" value="Genomic_DNA"/>
</dbReference>
<keyword evidence="1" id="KW-0812">Transmembrane</keyword>
<dbReference type="OrthoDB" id="64330at2"/>
<evidence type="ECO:0000313" key="3">
    <source>
        <dbReference type="Proteomes" id="UP000236569"/>
    </source>
</evidence>
<sequence length="240" mass="26149">MLSRSFPRERRRLLGLACAALLGQAGAHGQQLSDLRGVTLCLDPASVGVTFEELAPARAARARQEIEPALRQSLGSALKAAGVRHEVRASCTGQPGMTRWEADVRYLNPRNYVGFGDPAYSYQVFLFVGDPASVQLSAPGAGSARGFAVDWADIHSESRTGQPFEPVVLRWGEEQMRDLVVAWRRDNPTLAERFARQGPLTLGLLGLGLGTLLTGAGLWLARRRRPRERGARRRGGPRLG</sequence>
<proteinExistence type="predicted"/>
<keyword evidence="1" id="KW-1133">Transmembrane helix</keyword>
<keyword evidence="1" id="KW-0472">Membrane</keyword>
<accession>A0A2I9DIR2</accession>
<organism evidence="2 3">
    <name type="scientific">Deinococcus aerius</name>
    <dbReference type="NCBI Taxonomy" id="200253"/>
    <lineage>
        <taxon>Bacteria</taxon>
        <taxon>Thermotogati</taxon>
        <taxon>Deinococcota</taxon>
        <taxon>Deinococci</taxon>
        <taxon>Deinococcales</taxon>
        <taxon>Deinococcaceae</taxon>
        <taxon>Deinococcus</taxon>
    </lineage>
</organism>
<gene>
    <name evidence="2" type="ORF">DAERI_020238</name>
</gene>
<keyword evidence="3" id="KW-1185">Reference proteome</keyword>
<evidence type="ECO:0000313" key="2">
    <source>
        <dbReference type="EMBL" id="GBF04641.1"/>
    </source>
</evidence>
<reference evidence="3" key="1">
    <citation type="submission" date="2018-01" db="EMBL/GenBank/DDBJ databases">
        <title>Draft Genome Sequence of the Radioresistant Bacterium Deinococcus aerius TR0125, Isolated from the Higher Atmosphere above Japan.</title>
        <authorList>
            <person name="Satoh K."/>
            <person name="Arai H."/>
            <person name="Sanzen T."/>
            <person name="Kawaguchi Y."/>
            <person name="Hayashi H."/>
            <person name="Yokobori S."/>
            <person name="Yamagishi A."/>
            <person name="Oono Y."/>
            <person name="Narumi I."/>
        </authorList>
    </citation>
    <scope>NUCLEOTIDE SEQUENCE [LARGE SCALE GENOMIC DNA]</scope>
    <source>
        <strain evidence="3">TR0125</strain>
    </source>
</reference>